<comment type="caution">
    <text evidence="3">The sequence shown here is derived from an EMBL/GenBank/DDBJ whole genome shotgun (WGS) entry which is preliminary data.</text>
</comment>
<evidence type="ECO:0000256" key="2">
    <source>
        <dbReference type="SAM" id="Phobius"/>
    </source>
</evidence>
<protein>
    <submittedName>
        <fullName evidence="3">Uncharacterized protein</fullName>
    </submittedName>
</protein>
<proteinExistence type="predicted"/>
<reference evidence="3" key="1">
    <citation type="submission" date="2023-08" db="EMBL/GenBank/DDBJ databases">
        <title>Black Yeasts Isolated from many extreme environments.</title>
        <authorList>
            <person name="Coleine C."/>
            <person name="Stajich J.E."/>
            <person name="Selbmann L."/>
        </authorList>
    </citation>
    <scope>NUCLEOTIDE SEQUENCE</scope>
    <source>
        <strain evidence="3">CCFEE 5810</strain>
    </source>
</reference>
<dbReference type="PANTHER" id="PTHR38848">
    <property type="entry name" value="G-PROTEIN COUPLED RECEPTORS FAMILY 3 PROFILE DOMAIN-CONTAINING PROTEIN"/>
    <property type="match status" value="1"/>
</dbReference>
<feature type="compositionally biased region" description="Basic and acidic residues" evidence="1">
    <location>
        <begin position="243"/>
        <end position="252"/>
    </location>
</feature>
<dbReference type="EMBL" id="JAVRQU010000016">
    <property type="protein sequence ID" value="KAK5694156.1"/>
    <property type="molecule type" value="Genomic_DNA"/>
</dbReference>
<keyword evidence="2" id="KW-0812">Transmembrane</keyword>
<gene>
    <name evidence="3" type="ORF">LTR97_009777</name>
</gene>
<feature type="compositionally biased region" description="Polar residues" evidence="1">
    <location>
        <begin position="253"/>
        <end position="268"/>
    </location>
</feature>
<feature type="region of interest" description="Disordered" evidence="1">
    <location>
        <begin position="243"/>
        <end position="268"/>
    </location>
</feature>
<feature type="transmembrane region" description="Helical" evidence="2">
    <location>
        <begin position="98"/>
        <end position="118"/>
    </location>
</feature>
<name>A0AAN7ZRU6_9PEZI</name>
<feature type="transmembrane region" description="Helical" evidence="2">
    <location>
        <begin position="26"/>
        <end position="43"/>
    </location>
</feature>
<dbReference type="Proteomes" id="UP001310594">
    <property type="component" value="Unassembled WGS sequence"/>
</dbReference>
<keyword evidence="2" id="KW-0472">Membrane</keyword>
<organism evidence="3 4">
    <name type="scientific">Elasticomyces elasticus</name>
    <dbReference type="NCBI Taxonomy" id="574655"/>
    <lineage>
        <taxon>Eukaryota</taxon>
        <taxon>Fungi</taxon>
        <taxon>Dikarya</taxon>
        <taxon>Ascomycota</taxon>
        <taxon>Pezizomycotina</taxon>
        <taxon>Dothideomycetes</taxon>
        <taxon>Dothideomycetidae</taxon>
        <taxon>Mycosphaerellales</taxon>
        <taxon>Teratosphaeriaceae</taxon>
        <taxon>Elasticomyces</taxon>
    </lineage>
</organism>
<evidence type="ECO:0000313" key="4">
    <source>
        <dbReference type="Proteomes" id="UP001310594"/>
    </source>
</evidence>
<dbReference type="PANTHER" id="PTHR38848:SF3">
    <property type="entry name" value="G-PROTEIN COUPLED RECEPTORS FAMILY 3 PROFILE DOMAIN-CONTAINING PROTEIN"/>
    <property type="match status" value="1"/>
</dbReference>
<feature type="transmembrane region" description="Helical" evidence="2">
    <location>
        <begin position="64"/>
        <end position="86"/>
    </location>
</feature>
<accession>A0AAN7ZRU6</accession>
<keyword evidence="2" id="KW-1133">Transmembrane helix</keyword>
<feature type="transmembrane region" description="Helical" evidence="2">
    <location>
        <begin position="288"/>
        <end position="309"/>
    </location>
</feature>
<evidence type="ECO:0000313" key="3">
    <source>
        <dbReference type="EMBL" id="KAK5694156.1"/>
    </source>
</evidence>
<evidence type="ECO:0000256" key="1">
    <source>
        <dbReference type="SAM" id="MobiDB-lite"/>
    </source>
</evidence>
<feature type="transmembrane region" description="Helical" evidence="2">
    <location>
        <begin position="179"/>
        <end position="202"/>
    </location>
</feature>
<dbReference type="AlphaFoldDB" id="A0AAN7ZRU6"/>
<sequence>MDKLPEIMPRQAATPGNNGNGTPARASYAIVSLFCMFIMAALFGSRLHTMLSRKYWKDLPFIRLLPYSLYLFGMLFNTAAALSINGTFNMSRPKDCKGMMYICLVFFVLTKTSVQLFLIERAHAVRADVRDRLHDWVWLTFVFILVVGFGTIAILGFMAPVGVVDPDDGQCRIGLPRTSLLVLMTYDILISVALTVVFVILLQKRLLVSLLRIRKSSSQVKLLPDVTPSQGLTLPVLRVQKSDDTGLSDGERSTTSGRSAPSMTSLRTKSAPVDMVANEAQTKRLRLLIAKSITGAIVMLVATTLNLGFLRTYHYPLSDASDKTGVHRDTGCP</sequence>
<feature type="transmembrane region" description="Helical" evidence="2">
    <location>
        <begin position="138"/>
        <end position="159"/>
    </location>
</feature>